<name>A0A1X9YQI1_9BACT</name>
<dbReference type="EMBL" id="CP021235">
    <property type="protein sequence ID" value="ARS35130.1"/>
    <property type="molecule type" value="Genomic_DNA"/>
</dbReference>
<keyword evidence="2" id="KW-1185">Reference proteome</keyword>
<dbReference type="KEGG" id="pact:CA264_06555"/>
<protein>
    <recommendedName>
        <fullName evidence="3">Lipoprotein</fullName>
    </recommendedName>
</protein>
<reference evidence="2" key="1">
    <citation type="submission" date="2017-05" db="EMBL/GenBank/DDBJ databases">
        <authorList>
            <person name="Ray J."/>
            <person name="Price M."/>
            <person name="Deutschbauer A."/>
        </authorList>
    </citation>
    <scope>NUCLEOTIDE SEQUENCE [LARGE SCALE GENOMIC DNA]</scope>
    <source>
        <strain evidence="2">DSM 19842</strain>
    </source>
</reference>
<dbReference type="Proteomes" id="UP000266292">
    <property type="component" value="Chromosome"/>
</dbReference>
<proteinExistence type="predicted"/>
<gene>
    <name evidence="1" type="ORF">CA264_06555</name>
</gene>
<dbReference type="AlphaFoldDB" id="A0A1X9YQI1"/>
<evidence type="ECO:0000313" key="1">
    <source>
        <dbReference type="EMBL" id="ARS35130.1"/>
    </source>
</evidence>
<sequence>MGKRFITTVQLLGLLLLGACGTPENLQSFDSKVWKDDRNGCESQRAGLLDDFEKIRKELYGKKEYVLRNVLGKPDSEELMERNQRIYFYYIEPGTQCNSRNQMSEANRLQVRINALGKVSEISYYRPVETGKPE</sequence>
<organism evidence="1 2">
    <name type="scientific">Pontibacter actiniarum</name>
    <dbReference type="NCBI Taxonomy" id="323450"/>
    <lineage>
        <taxon>Bacteria</taxon>
        <taxon>Pseudomonadati</taxon>
        <taxon>Bacteroidota</taxon>
        <taxon>Cytophagia</taxon>
        <taxon>Cytophagales</taxon>
        <taxon>Hymenobacteraceae</taxon>
        <taxon>Pontibacter</taxon>
    </lineage>
</organism>
<accession>A0A1X9YQI1</accession>
<evidence type="ECO:0000313" key="2">
    <source>
        <dbReference type="Proteomes" id="UP000266292"/>
    </source>
</evidence>
<dbReference type="RefSeq" id="WP_025605662.1">
    <property type="nucleotide sequence ID" value="NZ_CP021235.1"/>
</dbReference>
<evidence type="ECO:0008006" key="3">
    <source>
        <dbReference type="Google" id="ProtNLM"/>
    </source>
</evidence>
<dbReference type="OrthoDB" id="981332at2"/>
<dbReference type="PROSITE" id="PS51257">
    <property type="entry name" value="PROKAR_LIPOPROTEIN"/>
    <property type="match status" value="1"/>
</dbReference>
<dbReference type="STRING" id="709015.GCA_000472485_01314"/>